<dbReference type="AlphaFoldDB" id="A0A6L9S9L8"/>
<dbReference type="PIRSF" id="PIRSF036625">
    <property type="entry name" value="GAF_ANTAR"/>
    <property type="match status" value="1"/>
</dbReference>
<keyword evidence="2" id="KW-0418">Kinase</keyword>
<dbReference type="InterPro" id="IPR036388">
    <property type="entry name" value="WH-like_DNA-bd_sf"/>
</dbReference>
<dbReference type="Pfam" id="PF13185">
    <property type="entry name" value="GAF_2"/>
    <property type="match status" value="1"/>
</dbReference>
<feature type="domain" description="ANTAR" evidence="5">
    <location>
        <begin position="158"/>
        <end position="219"/>
    </location>
</feature>
<evidence type="ECO:0000313" key="7">
    <source>
        <dbReference type="Proteomes" id="UP000475214"/>
    </source>
</evidence>
<evidence type="ECO:0000313" key="6">
    <source>
        <dbReference type="EMBL" id="NEE01926.1"/>
    </source>
</evidence>
<dbReference type="RefSeq" id="WP_163740041.1">
    <property type="nucleotide sequence ID" value="NZ_JAAGOA010000012.1"/>
</dbReference>
<dbReference type="InterPro" id="IPR011006">
    <property type="entry name" value="CheY-like_superfamily"/>
</dbReference>
<keyword evidence="3" id="KW-0805">Transcription regulation</keyword>
<dbReference type="InterPro" id="IPR012074">
    <property type="entry name" value="GAF_ANTAR"/>
</dbReference>
<keyword evidence="7" id="KW-1185">Reference proteome</keyword>
<dbReference type="PROSITE" id="PS50921">
    <property type="entry name" value="ANTAR"/>
    <property type="match status" value="1"/>
</dbReference>
<evidence type="ECO:0000256" key="4">
    <source>
        <dbReference type="ARBA" id="ARBA00023163"/>
    </source>
</evidence>
<evidence type="ECO:0000259" key="5">
    <source>
        <dbReference type="PROSITE" id="PS50921"/>
    </source>
</evidence>
<dbReference type="Proteomes" id="UP000475214">
    <property type="component" value="Unassembled WGS sequence"/>
</dbReference>
<dbReference type="InterPro" id="IPR005561">
    <property type="entry name" value="ANTAR"/>
</dbReference>
<dbReference type="InterPro" id="IPR029016">
    <property type="entry name" value="GAF-like_dom_sf"/>
</dbReference>
<evidence type="ECO:0000256" key="1">
    <source>
        <dbReference type="ARBA" id="ARBA00022679"/>
    </source>
</evidence>
<accession>A0A6L9S9L8</accession>
<dbReference type="Pfam" id="PF03861">
    <property type="entry name" value="ANTAR"/>
    <property type="match status" value="1"/>
</dbReference>
<proteinExistence type="predicted"/>
<sequence length="228" mass="25553">MPDPADSNEFAGFAVELHSEPDTEHTLQRVVEYAQEATGCDDVGVLLRRERGRLESALTTSPRVNESDRLQSELGEGPCIEAIWNDDSFLVPDTTTDERWPKWGKRVAELGIRSAIGLRLSTLRRTIGALNLYANEPEYFTDDDLEVADLFAQHAALALAAANEEDGLKRAIGTRQLIGQAQGILMERYSLDADRAFALMRRHSQQHNIKLNRVAEQIIETRRLPGKE</sequence>
<reference evidence="6 7" key="1">
    <citation type="submission" date="2020-02" db="EMBL/GenBank/DDBJ databases">
        <authorList>
            <person name="Li X.-J."/>
            <person name="Han X.-M."/>
        </authorList>
    </citation>
    <scope>NUCLEOTIDE SEQUENCE [LARGE SCALE GENOMIC DNA]</scope>
    <source>
        <strain evidence="6 7">CCTCC AB 2017055</strain>
    </source>
</reference>
<dbReference type="SUPFAM" id="SSF55781">
    <property type="entry name" value="GAF domain-like"/>
    <property type="match status" value="1"/>
</dbReference>
<dbReference type="InterPro" id="IPR003018">
    <property type="entry name" value="GAF"/>
</dbReference>
<dbReference type="SMART" id="SM01012">
    <property type="entry name" value="ANTAR"/>
    <property type="match status" value="1"/>
</dbReference>
<keyword evidence="4" id="KW-0804">Transcription</keyword>
<dbReference type="GO" id="GO:0003723">
    <property type="term" value="F:RNA binding"/>
    <property type="evidence" value="ECO:0007669"/>
    <property type="project" value="InterPro"/>
</dbReference>
<dbReference type="SMART" id="SM00065">
    <property type="entry name" value="GAF"/>
    <property type="match status" value="1"/>
</dbReference>
<evidence type="ECO:0000256" key="2">
    <source>
        <dbReference type="ARBA" id="ARBA00022777"/>
    </source>
</evidence>
<keyword evidence="1" id="KW-0808">Transferase</keyword>
<dbReference type="EMBL" id="JAAGOA010000012">
    <property type="protein sequence ID" value="NEE01926.1"/>
    <property type="molecule type" value="Genomic_DNA"/>
</dbReference>
<dbReference type="Gene3D" id="3.30.450.40">
    <property type="match status" value="1"/>
</dbReference>
<dbReference type="Gene3D" id="1.10.10.10">
    <property type="entry name" value="Winged helix-like DNA-binding domain superfamily/Winged helix DNA-binding domain"/>
    <property type="match status" value="1"/>
</dbReference>
<name>A0A6L9S9L8_9ACTN</name>
<dbReference type="GO" id="GO:0016301">
    <property type="term" value="F:kinase activity"/>
    <property type="evidence" value="ECO:0007669"/>
    <property type="project" value="UniProtKB-KW"/>
</dbReference>
<organism evidence="6 7">
    <name type="scientific">Phytoactinopolyspora halotolerans</name>
    <dbReference type="NCBI Taxonomy" id="1981512"/>
    <lineage>
        <taxon>Bacteria</taxon>
        <taxon>Bacillati</taxon>
        <taxon>Actinomycetota</taxon>
        <taxon>Actinomycetes</taxon>
        <taxon>Jiangellales</taxon>
        <taxon>Jiangellaceae</taxon>
        <taxon>Phytoactinopolyspora</taxon>
    </lineage>
</organism>
<dbReference type="SUPFAM" id="SSF52172">
    <property type="entry name" value="CheY-like"/>
    <property type="match status" value="1"/>
</dbReference>
<evidence type="ECO:0000256" key="3">
    <source>
        <dbReference type="ARBA" id="ARBA00023015"/>
    </source>
</evidence>
<protein>
    <submittedName>
        <fullName evidence="6">GAF and ANTAR domain-containing protein</fullName>
    </submittedName>
</protein>
<gene>
    <name evidence="6" type="ORF">G1H10_17265</name>
</gene>
<comment type="caution">
    <text evidence="6">The sequence shown here is derived from an EMBL/GenBank/DDBJ whole genome shotgun (WGS) entry which is preliminary data.</text>
</comment>